<evidence type="ECO:0000313" key="7">
    <source>
        <dbReference type="EMBL" id="MBS4538971.1"/>
    </source>
</evidence>
<evidence type="ECO:0000256" key="5">
    <source>
        <dbReference type="SAM" id="Phobius"/>
    </source>
</evidence>
<dbReference type="RefSeq" id="WP_203366893.1">
    <property type="nucleotide sequence ID" value="NZ_WSFT01000039.1"/>
</dbReference>
<dbReference type="Proteomes" id="UP000724672">
    <property type="component" value="Unassembled WGS sequence"/>
</dbReference>
<dbReference type="AlphaFoldDB" id="A0A942Z6Y6"/>
<feature type="transmembrane region" description="Helical" evidence="5">
    <location>
        <begin position="97"/>
        <end position="120"/>
    </location>
</feature>
<evidence type="ECO:0000313" key="8">
    <source>
        <dbReference type="Proteomes" id="UP000724672"/>
    </source>
</evidence>
<keyword evidence="8" id="KW-1185">Reference proteome</keyword>
<dbReference type="InterPro" id="IPR013525">
    <property type="entry name" value="ABC2_TM"/>
</dbReference>
<evidence type="ECO:0000256" key="1">
    <source>
        <dbReference type="ARBA" id="ARBA00004141"/>
    </source>
</evidence>
<dbReference type="Pfam" id="PF12698">
    <property type="entry name" value="ABC2_membrane_3"/>
    <property type="match status" value="1"/>
</dbReference>
<organism evidence="7 8">
    <name type="scientific">Anaeromonas frigoriresistens</name>
    <dbReference type="NCBI Taxonomy" id="2683708"/>
    <lineage>
        <taxon>Bacteria</taxon>
        <taxon>Bacillati</taxon>
        <taxon>Bacillota</taxon>
        <taxon>Tissierellia</taxon>
        <taxon>Tissierellales</taxon>
        <taxon>Thermohalobacteraceae</taxon>
        <taxon>Anaeromonas</taxon>
    </lineage>
</organism>
<dbReference type="GO" id="GO:0140359">
    <property type="term" value="F:ABC-type transporter activity"/>
    <property type="evidence" value="ECO:0007669"/>
    <property type="project" value="InterPro"/>
</dbReference>
<keyword evidence="2 5" id="KW-0812">Transmembrane</keyword>
<keyword evidence="4 5" id="KW-0472">Membrane</keyword>
<feature type="transmembrane region" description="Helical" evidence="5">
    <location>
        <begin position="126"/>
        <end position="151"/>
    </location>
</feature>
<dbReference type="PANTHER" id="PTHR43471">
    <property type="entry name" value="ABC TRANSPORTER PERMEASE"/>
    <property type="match status" value="1"/>
</dbReference>
<evidence type="ECO:0000256" key="4">
    <source>
        <dbReference type="ARBA" id="ARBA00023136"/>
    </source>
</evidence>
<comment type="subcellular location">
    <subcellularLocation>
        <location evidence="1">Membrane</location>
        <topology evidence="1">Multi-pass membrane protein</topology>
    </subcellularLocation>
</comment>
<evidence type="ECO:0000256" key="2">
    <source>
        <dbReference type="ARBA" id="ARBA00022692"/>
    </source>
</evidence>
<keyword evidence="3 5" id="KW-1133">Transmembrane helix</keyword>
<feature type="transmembrane region" description="Helical" evidence="5">
    <location>
        <begin position="210"/>
        <end position="232"/>
    </location>
</feature>
<sequence>MELSIRRVKALIKKEIKDFIRNKNVSIICLLPVVYALIAVNAGKLGNVMPKIDMLNMGLSMNLTLVSTFSISMLIAEEKEKNTNRTLILSSVSPVEFLLGKAIWIILFSVITNIIMYLIIGIDIQYIGYYILWSTLVVLTMVQIGGVIGLISHNQMSTGVVGIPVLIVFLIIPLLASLNDTLKRIALLLPNYSVQVVLDSLINGKGYNSFTYNILVILVWILIAAIVLAYTYNKTGLDK</sequence>
<dbReference type="GO" id="GO:0016020">
    <property type="term" value="C:membrane"/>
    <property type="evidence" value="ECO:0007669"/>
    <property type="project" value="UniProtKB-SubCell"/>
</dbReference>
<comment type="caution">
    <text evidence="7">The sequence shown here is derived from an EMBL/GenBank/DDBJ whole genome shotgun (WGS) entry which is preliminary data.</text>
</comment>
<feature type="transmembrane region" description="Helical" evidence="5">
    <location>
        <begin position="21"/>
        <end position="42"/>
    </location>
</feature>
<name>A0A942Z6Y6_9FIRM</name>
<reference evidence="7" key="1">
    <citation type="submission" date="2019-12" db="EMBL/GenBank/DDBJ databases">
        <title>Clostridiaceae gen. nov. sp. nov., isolated from sediment in Xinjiang, China.</title>
        <authorList>
            <person name="Zhang R."/>
        </authorList>
    </citation>
    <scope>NUCLEOTIDE SEQUENCE</scope>
    <source>
        <strain evidence="7">D2Q-11</strain>
    </source>
</reference>
<protein>
    <submittedName>
        <fullName evidence="7">ABC transporter permease</fullName>
    </submittedName>
</protein>
<accession>A0A942Z6Y6</accession>
<feature type="transmembrane region" description="Helical" evidence="5">
    <location>
        <begin position="54"/>
        <end position="76"/>
    </location>
</feature>
<dbReference type="PANTHER" id="PTHR43471:SF1">
    <property type="entry name" value="ABC TRANSPORTER PERMEASE PROTEIN NOSY-RELATED"/>
    <property type="match status" value="1"/>
</dbReference>
<evidence type="ECO:0000256" key="3">
    <source>
        <dbReference type="ARBA" id="ARBA00022989"/>
    </source>
</evidence>
<gene>
    <name evidence="7" type="ORF">GOQ27_10880</name>
</gene>
<feature type="domain" description="ABC-2 type transporter transmembrane" evidence="6">
    <location>
        <begin position="58"/>
        <end position="226"/>
    </location>
</feature>
<dbReference type="EMBL" id="WSFT01000039">
    <property type="protein sequence ID" value="MBS4538971.1"/>
    <property type="molecule type" value="Genomic_DNA"/>
</dbReference>
<feature type="transmembrane region" description="Helical" evidence="5">
    <location>
        <begin position="158"/>
        <end position="178"/>
    </location>
</feature>
<proteinExistence type="predicted"/>
<evidence type="ECO:0000259" key="6">
    <source>
        <dbReference type="Pfam" id="PF12698"/>
    </source>
</evidence>